<organism evidence="2 3">
    <name type="scientific">Vibrio mangrovi</name>
    <dbReference type="NCBI Taxonomy" id="474394"/>
    <lineage>
        <taxon>Bacteria</taxon>
        <taxon>Pseudomonadati</taxon>
        <taxon>Pseudomonadota</taxon>
        <taxon>Gammaproteobacteria</taxon>
        <taxon>Vibrionales</taxon>
        <taxon>Vibrionaceae</taxon>
        <taxon>Vibrio</taxon>
    </lineage>
</organism>
<sequence>MKDIKIDITKTFDARPLYNGKSLPQYGEAELFIGDMECSKIISGMSIFLLNIVNQSTNERFISELCFISPPEQANIYSFDSIFDSVLNAFKDLYGTPPTARNIEFLKKILQVHHVKDMSIESVVEVAKKAREKSVILLPLCCKYKSSHTTKTNRGKRLLSGSYESNWVNNLVELSEGLIYEAKKNKNFIVLTDRELPPIQAENQEKIVTVDGLYPVWMGDYSKGEMGASDLQPKIMKWSALCLQGKVEKALFELENSDLNSSIIKQIKIQLLHKGDRLGQASDIIREMSDRNSIVSPEASINYSRIALQAGERELAARLIDGQINKLFTQQELELVLLVSTDLKRYDFAKEAYHRLQGLFETSAVLKENKCLRLLELVSDENPEDLNSRIFGFDEVELLTIRTTDLVEESNELIQTSQNQEKFSLIYITNAIKAAKSKDYMASLKLSIKVNSSSLYKLHSVYKIIYCLEQLILLGFDISKNEKLIKVTLNEIIEYVAVNPDLTHLRTKLFSLVSIANFGKYGLPALASLALKLASRGLRINKVRNAEKESVSNEQVTDFIRKVFDWLDKESVIELGVSSLPERLIPEDVDGHLVSLKNLLNYGVQDGREDLDITEQLAYVISLLAPHADKLIAEDLFALKLLANHFWSQNNPQLARNLAEQIIDVSLNDATRKLIAWSCYSDIYLRQAKPLDALIACCCCFSIDEAIEPKHAFEIIFLLAKITRDLHLSDISLQITANASQLVDNYDIGIQAGLRLQNLNAGIKLLEITSWKSQEASSLIDELTSLSKQVIEKGEEILPTAILLYQAVEKAKHDGLKLQKDTIEVLKEISNRLPISTLEKIRVMSSLTPEIHDIFSLNDSIQIGDFSQDRPEDLKMVKLLARRNLSHDSSNYDKKDLFNLLELLSDSATNSKAPQNESDRYELFDYATSLSSQGFTVLQIALNQNGDLRGTIIKNGIFESLVETKAFKENLLTWQKSYPHKYGDIREQEGNNVFYETMSELEISIPNTERLIVCAEPNLQQIPLNILQINRDFLGQKTSCCYVPSISWLKQLTERNKVKRNKRSAWISISQDSLGTLEIAHSRLTPVFEEYQFEVSTESKIPFHCSNSQLAVITAHGGIASDNGYFKKIADEQEFYFSPATLASSIKNCGVIVLFVCSGGKLDQSPYSETTFGLPKLLLENSCETVIASPWPLDSFFIHRWLEAFINEWDSGSCALDACFYANKTIMEENSYFAGRGLAMTLFGNPLITK</sequence>
<accession>A0A1Y6J1U1</accession>
<evidence type="ECO:0000313" key="4">
    <source>
        <dbReference type="Proteomes" id="UP001283366"/>
    </source>
</evidence>
<dbReference type="OrthoDB" id="7592245at2"/>
<dbReference type="EMBL" id="JAWRCO010000002">
    <property type="protein sequence ID" value="MDW6005348.1"/>
    <property type="molecule type" value="Genomic_DNA"/>
</dbReference>
<evidence type="ECO:0000313" key="2">
    <source>
        <dbReference type="EMBL" id="SMS03060.1"/>
    </source>
</evidence>
<reference evidence="1 4" key="2">
    <citation type="submission" date="2023-11" db="EMBL/GenBank/DDBJ databases">
        <title>Plant-associative lifestyle of Vibrio porteresiae and its evolutionary dynamics.</title>
        <authorList>
            <person name="Rameshkumar N."/>
            <person name="Kirti K."/>
        </authorList>
    </citation>
    <scope>NUCLEOTIDE SEQUENCE [LARGE SCALE GENOMIC DNA]</scope>
    <source>
        <strain evidence="1 4">MSSRF38</strain>
    </source>
</reference>
<dbReference type="Proteomes" id="UP000196125">
    <property type="component" value="Unassembled WGS sequence"/>
</dbReference>
<evidence type="ECO:0000313" key="1">
    <source>
        <dbReference type="EMBL" id="MDW6005348.1"/>
    </source>
</evidence>
<proteinExistence type="predicted"/>
<gene>
    <name evidence="1" type="ORF">SBX37_20990</name>
    <name evidence="2" type="ORF">VIM7927_04423</name>
</gene>
<keyword evidence="4" id="KW-1185">Reference proteome</keyword>
<dbReference type="EMBL" id="FXXI01000017">
    <property type="protein sequence ID" value="SMS03060.1"/>
    <property type="molecule type" value="Genomic_DNA"/>
</dbReference>
<dbReference type="Proteomes" id="UP001283366">
    <property type="component" value="Unassembled WGS sequence"/>
</dbReference>
<dbReference type="AlphaFoldDB" id="A0A1Y6J1U1"/>
<dbReference type="RefSeq" id="WP_087483050.1">
    <property type="nucleotide sequence ID" value="NZ_AP024884.1"/>
</dbReference>
<evidence type="ECO:0000313" key="3">
    <source>
        <dbReference type="Proteomes" id="UP000196125"/>
    </source>
</evidence>
<dbReference type="PROSITE" id="PS50007">
    <property type="entry name" value="PIPLC_X_DOMAIN"/>
    <property type="match status" value="1"/>
</dbReference>
<name>A0A1Y6J1U1_9VIBR</name>
<protein>
    <submittedName>
        <fullName evidence="2">CHAT domain protein</fullName>
    </submittedName>
</protein>
<reference evidence="2 3" key="1">
    <citation type="submission" date="2017-05" db="EMBL/GenBank/DDBJ databases">
        <authorList>
            <person name="Song R."/>
            <person name="Chenine A.L."/>
            <person name="Ruprecht R.M."/>
        </authorList>
    </citation>
    <scope>NUCLEOTIDE SEQUENCE [LARGE SCALE GENOMIC DNA]</scope>
    <source>
        <strain evidence="2 3">CECT 7927</strain>
    </source>
</reference>